<feature type="region of interest" description="Disordered" evidence="7">
    <location>
        <begin position="73"/>
        <end position="144"/>
    </location>
</feature>
<name>A0A2P8A3V9_9PEZI</name>
<feature type="region of interest" description="Disordered" evidence="7">
    <location>
        <begin position="1"/>
        <end position="60"/>
    </location>
</feature>
<gene>
    <name evidence="9" type="ORF">B9Z65_2543</name>
</gene>
<dbReference type="GO" id="GO:0016126">
    <property type="term" value="P:sterol biosynthetic process"/>
    <property type="evidence" value="ECO:0007669"/>
    <property type="project" value="TreeGrafter"/>
</dbReference>
<feature type="compositionally biased region" description="Basic residues" evidence="7">
    <location>
        <begin position="134"/>
        <end position="144"/>
    </location>
</feature>
<proteinExistence type="inferred from homology"/>
<keyword evidence="4" id="KW-0256">Endoplasmic reticulum</keyword>
<dbReference type="AlphaFoldDB" id="A0A2P8A3V9"/>
<accession>A0A2P8A3V9</accession>
<feature type="transmembrane region" description="Helical" evidence="8">
    <location>
        <begin position="369"/>
        <end position="389"/>
    </location>
</feature>
<evidence type="ECO:0000256" key="2">
    <source>
        <dbReference type="ARBA" id="ARBA00007475"/>
    </source>
</evidence>
<evidence type="ECO:0000256" key="8">
    <source>
        <dbReference type="SAM" id="Phobius"/>
    </source>
</evidence>
<dbReference type="OrthoDB" id="205546at2759"/>
<evidence type="ECO:0000313" key="10">
    <source>
        <dbReference type="Proteomes" id="UP000243723"/>
    </source>
</evidence>
<comment type="similarity">
    <text evidence="2">Belongs to the INSIG family.</text>
</comment>
<feature type="compositionally biased region" description="Low complexity" evidence="7">
    <location>
        <begin position="25"/>
        <end position="36"/>
    </location>
</feature>
<feature type="compositionally biased region" description="Polar residues" evidence="7">
    <location>
        <begin position="37"/>
        <end position="60"/>
    </location>
</feature>
<dbReference type="Pfam" id="PF07281">
    <property type="entry name" value="INSIG"/>
    <property type="match status" value="1"/>
</dbReference>
<keyword evidence="6 8" id="KW-0472">Membrane</keyword>
<dbReference type="GO" id="GO:0005789">
    <property type="term" value="C:endoplasmic reticulum membrane"/>
    <property type="evidence" value="ECO:0007669"/>
    <property type="project" value="UniProtKB-SubCell"/>
</dbReference>
<comment type="subcellular location">
    <subcellularLocation>
        <location evidence="1">Endoplasmic reticulum membrane</location>
        <topology evidence="1">Multi-pass membrane protein</topology>
    </subcellularLocation>
</comment>
<evidence type="ECO:0000256" key="5">
    <source>
        <dbReference type="ARBA" id="ARBA00022989"/>
    </source>
</evidence>
<dbReference type="STRING" id="40998.A0A2P8A3V9"/>
<dbReference type="Proteomes" id="UP000243723">
    <property type="component" value="Unassembled WGS sequence"/>
</dbReference>
<comment type="caution">
    <text evidence="9">The sequence shown here is derived from an EMBL/GenBank/DDBJ whole genome shotgun (WGS) entry which is preliminary data.</text>
</comment>
<keyword evidence="10" id="KW-1185">Reference proteome</keyword>
<evidence type="ECO:0000256" key="3">
    <source>
        <dbReference type="ARBA" id="ARBA00022692"/>
    </source>
</evidence>
<evidence type="ECO:0000256" key="4">
    <source>
        <dbReference type="ARBA" id="ARBA00022824"/>
    </source>
</evidence>
<evidence type="ECO:0000256" key="1">
    <source>
        <dbReference type="ARBA" id="ARBA00004477"/>
    </source>
</evidence>
<dbReference type="PANTHER" id="PTHR15301">
    <property type="entry name" value="INSULIN-INDUCED GENE 1"/>
    <property type="match status" value="1"/>
</dbReference>
<sequence>MTSEDSILRPRPRRPFSLTNTPDTAHSSRPSSPASREQPTSPTLTTGGNEDSTAPPSRTRSILNLTSSTLFGIYSPTGFPEKDDPPTPFGSNTPHGGRSRAPSQPDGAGLGIDAETWEEKTRRRRSSVLDTSAKRTRQRQMLRRQHSYNKKKGLKTYWLPLAGKSVALGVMGVCYGVVIGHLHDRQQIAPIKVDGIPHHSWGYLGFWGVVAMALGGLMPMIDQLWEDEEDEAVKDDEVEGKVEKKERSRRGGWAPEWNDVVRSIGAFVGVAFAIRRLPWQSTLQLSLTLALSNPAIWYLLDRTPPGLVFSTTVALSGTALCLAINPELIPSPAGLGSIRSGSMMANASSTGTAPHAGELVAGMFSHESIGVATWIASVLFFSCVCFGNIGRRL</sequence>
<reference evidence="9 10" key="1">
    <citation type="submission" date="2017-05" db="EMBL/GenBank/DDBJ databases">
        <title>Draft genome sequence of Elsinoe australis.</title>
        <authorList>
            <person name="Cheng Q."/>
        </authorList>
    </citation>
    <scope>NUCLEOTIDE SEQUENCE [LARGE SCALE GENOMIC DNA]</scope>
    <source>
        <strain evidence="9 10">NL1</strain>
    </source>
</reference>
<evidence type="ECO:0000313" key="9">
    <source>
        <dbReference type="EMBL" id="PSK55154.1"/>
    </source>
</evidence>
<evidence type="ECO:0000256" key="6">
    <source>
        <dbReference type="ARBA" id="ARBA00023136"/>
    </source>
</evidence>
<dbReference type="PANTHER" id="PTHR15301:SF3">
    <property type="entry name" value="PROTEIN NSG1-RELATED"/>
    <property type="match status" value="1"/>
</dbReference>
<evidence type="ECO:0000256" key="7">
    <source>
        <dbReference type="SAM" id="MobiDB-lite"/>
    </source>
</evidence>
<protein>
    <submittedName>
        <fullName evidence="9">Uncharacterized protein</fullName>
    </submittedName>
</protein>
<feature type="transmembrane region" description="Helical" evidence="8">
    <location>
        <begin position="157"/>
        <end position="180"/>
    </location>
</feature>
<keyword evidence="3 8" id="KW-0812">Transmembrane</keyword>
<feature type="transmembrane region" description="Helical" evidence="8">
    <location>
        <begin position="201"/>
        <end position="221"/>
    </location>
</feature>
<keyword evidence="5 8" id="KW-1133">Transmembrane helix</keyword>
<dbReference type="InterPro" id="IPR025929">
    <property type="entry name" value="INSIG_fam"/>
</dbReference>
<dbReference type="EMBL" id="NHZQ01000067">
    <property type="protein sequence ID" value="PSK55154.1"/>
    <property type="molecule type" value="Genomic_DNA"/>
</dbReference>
<organism evidence="9 10">
    <name type="scientific">Elsinoe australis</name>
    <dbReference type="NCBI Taxonomy" id="40998"/>
    <lineage>
        <taxon>Eukaryota</taxon>
        <taxon>Fungi</taxon>
        <taxon>Dikarya</taxon>
        <taxon>Ascomycota</taxon>
        <taxon>Pezizomycotina</taxon>
        <taxon>Dothideomycetes</taxon>
        <taxon>Dothideomycetidae</taxon>
        <taxon>Myriangiales</taxon>
        <taxon>Elsinoaceae</taxon>
        <taxon>Elsinoe</taxon>
    </lineage>
</organism>